<dbReference type="Pfam" id="PF24369">
    <property type="entry name" value="DUF7525"/>
    <property type="match status" value="1"/>
</dbReference>
<keyword evidence="1" id="KW-0472">Membrane</keyword>
<accession>A0A3P3R668</accession>
<protein>
    <submittedName>
        <fullName evidence="2">Uncharacterized protein</fullName>
    </submittedName>
</protein>
<gene>
    <name evidence="2" type="ORF">EIK79_14685</name>
</gene>
<dbReference type="AlphaFoldDB" id="A0A3P3R668"/>
<dbReference type="EMBL" id="RRCH01000031">
    <property type="protein sequence ID" value="RRJ28956.1"/>
    <property type="molecule type" value="Genomic_DNA"/>
</dbReference>
<dbReference type="InterPro" id="IPR055947">
    <property type="entry name" value="DUF7525"/>
</dbReference>
<organism evidence="2 3">
    <name type="scientific">Halocatena pleomorpha</name>
    <dbReference type="NCBI Taxonomy" id="1785090"/>
    <lineage>
        <taxon>Archaea</taxon>
        <taxon>Methanobacteriati</taxon>
        <taxon>Methanobacteriota</taxon>
        <taxon>Stenosarchaea group</taxon>
        <taxon>Halobacteria</taxon>
        <taxon>Halobacteriales</taxon>
        <taxon>Natronomonadaceae</taxon>
        <taxon>Halocatena</taxon>
    </lineage>
</organism>
<name>A0A3P3R668_9EURY</name>
<feature type="transmembrane region" description="Helical" evidence="1">
    <location>
        <begin position="12"/>
        <end position="35"/>
    </location>
</feature>
<keyword evidence="3" id="KW-1185">Reference proteome</keyword>
<proteinExistence type="predicted"/>
<comment type="caution">
    <text evidence="2">The sequence shown here is derived from an EMBL/GenBank/DDBJ whole genome shotgun (WGS) entry which is preliminary data.</text>
</comment>
<reference evidence="2 3" key="1">
    <citation type="submission" date="2018-11" db="EMBL/GenBank/DDBJ databases">
        <title>Taxonoimc description of Halomarina strain SPP-AMP-1.</title>
        <authorList>
            <person name="Pal Y."/>
            <person name="Srinivasana K."/>
            <person name="Verma A."/>
            <person name="Kumar P."/>
        </authorList>
    </citation>
    <scope>NUCLEOTIDE SEQUENCE [LARGE SCALE GENOMIC DNA]</scope>
    <source>
        <strain evidence="2 3">SPP-AMP-1</strain>
    </source>
</reference>
<evidence type="ECO:0000313" key="3">
    <source>
        <dbReference type="Proteomes" id="UP000282322"/>
    </source>
</evidence>
<evidence type="ECO:0000256" key="1">
    <source>
        <dbReference type="SAM" id="Phobius"/>
    </source>
</evidence>
<keyword evidence="1" id="KW-1133">Transmembrane helix</keyword>
<dbReference type="RefSeq" id="WP_124955998.1">
    <property type="nucleotide sequence ID" value="NZ_RRCH01000031.1"/>
</dbReference>
<keyword evidence="1" id="KW-0812">Transmembrane</keyword>
<sequence length="71" mass="7354">MAKTATVDTDMRTGVAMLFGVLGLIGALVMLTMGLTEQQLLAGWGFAGAMLSGTVLIVVLHVYGSSEIINP</sequence>
<dbReference type="GeneID" id="71928419"/>
<dbReference type="Proteomes" id="UP000282322">
    <property type="component" value="Unassembled WGS sequence"/>
</dbReference>
<feature type="transmembrane region" description="Helical" evidence="1">
    <location>
        <begin position="41"/>
        <end position="63"/>
    </location>
</feature>
<evidence type="ECO:0000313" key="2">
    <source>
        <dbReference type="EMBL" id="RRJ28956.1"/>
    </source>
</evidence>